<comment type="caution">
    <text evidence="2">The sequence shown here is derived from an EMBL/GenBank/DDBJ whole genome shotgun (WGS) entry which is preliminary data.</text>
</comment>
<dbReference type="RefSeq" id="WP_370893989.1">
    <property type="nucleotide sequence ID" value="NZ_JBGJLR010000008.1"/>
</dbReference>
<dbReference type="Proteomes" id="UP001567350">
    <property type="component" value="Unassembled WGS sequence"/>
</dbReference>
<dbReference type="EMBL" id="JBGJLR010000008">
    <property type="protein sequence ID" value="MEZ2739558.1"/>
    <property type="molecule type" value="Genomic_DNA"/>
</dbReference>
<keyword evidence="1" id="KW-0175">Coiled coil</keyword>
<accession>A0ABV4IGQ2</accession>
<evidence type="ECO:0008006" key="4">
    <source>
        <dbReference type="Google" id="ProtNLM"/>
    </source>
</evidence>
<protein>
    <recommendedName>
        <fullName evidence="4">DUF5636 domain-containing protein</fullName>
    </recommendedName>
</protein>
<evidence type="ECO:0000313" key="2">
    <source>
        <dbReference type="EMBL" id="MEZ2739558.1"/>
    </source>
</evidence>
<keyword evidence="3" id="KW-1185">Reference proteome</keyword>
<feature type="coiled-coil region" evidence="1">
    <location>
        <begin position="121"/>
        <end position="148"/>
    </location>
</feature>
<organism evidence="2 3">
    <name type="scientific">Comamonas jiangduensis</name>
    <dbReference type="NCBI Taxonomy" id="1194168"/>
    <lineage>
        <taxon>Bacteria</taxon>
        <taxon>Pseudomonadati</taxon>
        <taxon>Pseudomonadota</taxon>
        <taxon>Betaproteobacteria</taxon>
        <taxon>Burkholderiales</taxon>
        <taxon>Comamonadaceae</taxon>
        <taxon>Comamonas</taxon>
    </lineage>
</organism>
<sequence length="338" mass="37163">MTDLTMSQFASKDDLIAAQAVRIAELEAEVDAERHHHGIRNASAVRTLHALGYSWRGTDAWQPPAEQGKCLHQIAEPQPEALRLAAWLLHRGMSGIKQNDIEASNQLRWLHAESLQHQQELAAYRFTVENREARIAELEAELEAVGAGGVQRLAAAPQAAVPLFWVRLLRDGLYEGPVHNNSVGGKMLRDEKPGEWHPLYLHAAHAHPAEGVHAAVIAGAIFDFAGYLTTLPHEKALHCSEAHEASPMVEAITEWCKRRGLRTDGARVETWRAALAAQPAAQGLDAKDAARYRFIKNHSLILSGGTREFGWPISPFGVECDRYIDKELAAQAKHGGAA</sequence>
<evidence type="ECO:0000313" key="3">
    <source>
        <dbReference type="Proteomes" id="UP001567350"/>
    </source>
</evidence>
<evidence type="ECO:0000256" key="1">
    <source>
        <dbReference type="SAM" id="Coils"/>
    </source>
</evidence>
<reference evidence="2 3" key="1">
    <citation type="submission" date="2024-08" db="EMBL/GenBank/DDBJ databases">
        <authorList>
            <person name="Feng Z."/>
            <person name="Ronholm J."/>
        </authorList>
    </citation>
    <scope>NUCLEOTIDE SEQUENCE [LARGE SCALE GENOMIC DNA]</scope>
    <source>
        <strain evidence="2 3">4-AB0-8</strain>
    </source>
</reference>
<proteinExistence type="predicted"/>
<name>A0ABV4IGQ2_9BURK</name>
<gene>
    <name evidence="2" type="ORF">ACBP88_08835</name>
</gene>